<dbReference type="OrthoDB" id="5585406at2759"/>
<dbReference type="AlphaFoldDB" id="A0A1Y2H3R4"/>
<feature type="region of interest" description="Disordered" evidence="1">
    <location>
        <begin position="8"/>
        <end position="31"/>
    </location>
</feature>
<proteinExistence type="predicted"/>
<feature type="compositionally biased region" description="Low complexity" evidence="1">
    <location>
        <begin position="80"/>
        <end position="91"/>
    </location>
</feature>
<dbReference type="Gene3D" id="1.20.1270.60">
    <property type="entry name" value="Arfaptin homology (AH) domain/BAR domain"/>
    <property type="match status" value="1"/>
</dbReference>
<dbReference type="EMBL" id="MCFL01000320">
    <property type="protein sequence ID" value="ORZ29155.1"/>
    <property type="molecule type" value="Genomic_DNA"/>
</dbReference>
<evidence type="ECO:0000313" key="2">
    <source>
        <dbReference type="EMBL" id="ORZ29155.1"/>
    </source>
</evidence>
<gene>
    <name evidence="2" type="ORF">BCR44DRAFT_31325</name>
</gene>
<feature type="compositionally biased region" description="Gly residues" evidence="1">
    <location>
        <begin position="433"/>
        <end position="444"/>
    </location>
</feature>
<dbReference type="InterPro" id="IPR027267">
    <property type="entry name" value="AH/BAR_dom_sf"/>
</dbReference>
<sequence>MATVLKRLRSVSRAATTHGLGRGRGRGRGSEMLVPDSELELQLHDQNQLADYSVIDSASRSASRSKSRSRSLSRSRSRSRTGGYHTRSRSRSLSASGLPVIASVAATEIEAAKRANKRLVKTAADVTAALRTLASKTRAFAAALHAFADAAPALSDTPAHHVRQFAHLQSIAAHGYDASAQHFSTDFLPSLRTNAACHKQTLKANHGRFKVAQSQHNRHIKQLERSGAHLSDHIHPNRRHSADPRIATAQVSQYQSGIRDLSRLAMDLEHIKNAHFDAVMAEEHRNAQFVAAACSTAMARQSADLWVRTYAHVANSTPLTNGDGTLARPTHPPPPAPMPLASGGVMSTYYEAPPEKQHGLHRGDSGTYLLNRVDEDNDLFQSAIYGQNNSRTRRAQSPRAHASGAPPRPPRPLSSPNHGQVHRSHSLSSAPPGIGGHSATGYGSGSTRSSPPFVAPPPPAGSPPNHHHQQAHQQQHQQRHYSPAGRSATLAGYPKSSSHNARAPPAVSWSPAAAAAARAAASSSPSTSAAGTFMVLVAIAF</sequence>
<feature type="compositionally biased region" description="Basic residues" evidence="1">
    <location>
        <begin position="63"/>
        <end position="79"/>
    </location>
</feature>
<dbReference type="Proteomes" id="UP000193411">
    <property type="component" value="Unassembled WGS sequence"/>
</dbReference>
<feature type="region of interest" description="Disordered" evidence="1">
    <location>
        <begin position="385"/>
        <end position="505"/>
    </location>
</feature>
<feature type="non-terminal residue" evidence="2">
    <location>
        <position position="541"/>
    </location>
</feature>
<feature type="region of interest" description="Disordered" evidence="1">
    <location>
        <begin position="54"/>
        <end position="91"/>
    </location>
</feature>
<reference evidence="2 3" key="1">
    <citation type="submission" date="2016-07" db="EMBL/GenBank/DDBJ databases">
        <title>Pervasive Adenine N6-methylation of Active Genes in Fungi.</title>
        <authorList>
            <consortium name="DOE Joint Genome Institute"/>
            <person name="Mondo S.J."/>
            <person name="Dannebaum R.O."/>
            <person name="Kuo R.C."/>
            <person name="Labutti K."/>
            <person name="Haridas S."/>
            <person name="Kuo A."/>
            <person name="Salamov A."/>
            <person name="Ahrendt S.R."/>
            <person name="Lipzen A."/>
            <person name="Sullivan W."/>
            <person name="Andreopoulos W.B."/>
            <person name="Clum A."/>
            <person name="Lindquist E."/>
            <person name="Daum C."/>
            <person name="Ramamoorthy G.K."/>
            <person name="Gryganskyi A."/>
            <person name="Culley D."/>
            <person name="Magnuson J.K."/>
            <person name="James T.Y."/>
            <person name="O'Malley M.A."/>
            <person name="Stajich J.E."/>
            <person name="Spatafora J.W."/>
            <person name="Visel A."/>
            <person name="Grigoriev I.V."/>
        </authorList>
    </citation>
    <scope>NUCLEOTIDE SEQUENCE [LARGE SCALE GENOMIC DNA]</scope>
    <source>
        <strain evidence="2 3">PL171</strain>
    </source>
</reference>
<feature type="region of interest" description="Disordered" evidence="1">
    <location>
        <begin position="317"/>
        <end position="365"/>
    </location>
</feature>
<keyword evidence="3" id="KW-1185">Reference proteome</keyword>
<evidence type="ECO:0000256" key="1">
    <source>
        <dbReference type="SAM" id="MobiDB-lite"/>
    </source>
</evidence>
<comment type="caution">
    <text evidence="2">The sequence shown here is derived from an EMBL/GenBank/DDBJ whole genome shotgun (WGS) entry which is preliminary data.</text>
</comment>
<name>A0A1Y2H3R4_9FUNG</name>
<accession>A0A1Y2H3R4</accession>
<protein>
    <recommendedName>
        <fullName evidence="4">IMD domain-containing protein</fullName>
    </recommendedName>
</protein>
<feature type="compositionally biased region" description="Basic and acidic residues" evidence="1">
    <location>
        <begin position="353"/>
        <end position="364"/>
    </location>
</feature>
<evidence type="ECO:0008006" key="4">
    <source>
        <dbReference type="Google" id="ProtNLM"/>
    </source>
</evidence>
<feature type="compositionally biased region" description="Pro residues" evidence="1">
    <location>
        <begin position="453"/>
        <end position="462"/>
    </location>
</feature>
<evidence type="ECO:0000313" key="3">
    <source>
        <dbReference type="Proteomes" id="UP000193411"/>
    </source>
</evidence>
<organism evidence="2 3">
    <name type="scientific">Catenaria anguillulae PL171</name>
    <dbReference type="NCBI Taxonomy" id="765915"/>
    <lineage>
        <taxon>Eukaryota</taxon>
        <taxon>Fungi</taxon>
        <taxon>Fungi incertae sedis</taxon>
        <taxon>Blastocladiomycota</taxon>
        <taxon>Blastocladiomycetes</taxon>
        <taxon>Blastocladiales</taxon>
        <taxon>Catenariaceae</taxon>
        <taxon>Catenaria</taxon>
    </lineage>
</organism>